<evidence type="ECO:0000313" key="1">
    <source>
        <dbReference type="EMBL" id="BDI07140.1"/>
    </source>
</evidence>
<name>A0ABN6PV34_9BURK</name>
<keyword evidence="2" id="KW-1185">Reference proteome</keyword>
<accession>A0ABN6PV34</accession>
<dbReference type="EMBL" id="AP025730">
    <property type="protein sequence ID" value="BDI07140.1"/>
    <property type="molecule type" value="Genomic_DNA"/>
</dbReference>
<dbReference type="RefSeq" id="WP_251970360.1">
    <property type="nucleotide sequence ID" value="NZ_AP025730.1"/>
</dbReference>
<gene>
    <name evidence="1" type="ORF">CATMQ487_41100</name>
</gene>
<sequence length="241" mass="24952">MKTINLVLPVLAAAIAGCATDLRTSGTLSPEDTRIAGRVAEAVQRKCIHYRYAEGATLQKTSGDLKFSAPPQIRRLFTSLTGWAKAEFFGDGVWSNVYYHEASDRIACGDALWQANTSNAGVVFTEVRPAGAARPASVAIATIRPLAVQWDAQGGLLSGTVRLVEQGRRGTVQVDLPEGRGSCTGAHEMQADGRGVWSVACSNGATAAGTFQALGAGKGSTGSGVDAGGGRVQFTIGPASQ</sequence>
<evidence type="ECO:0000313" key="2">
    <source>
        <dbReference type="Proteomes" id="UP001057498"/>
    </source>
</evidence>
<evidence type="ECO:0008006" key="3">
    <source>
        <dbReference type="Google" id="ProtNLM"/>
    </source>
</evidence>
<organism evidence="1 2">
    <name type="scientific">Sphaerotilus microaerophilus</name>
    <dbReference type="NCBI Taxonomy" id="2914710"/>
    <lineage>
        <taxon>Bacteria</taxon>
        <taxon>Pseudomonadati</taxon>
        <taxon>Pseudomonadota</taxon>
        <taxon>Betaproteobacteria</taxon>
        <taxon>Burkholderiales</taxon>
        <taxon>Sphaerotilaceae</taxon>
        <taxon>Sphaerotilus</taxon>
    </lineage>
</organism>
<protein>
    <recommendedName>
        <fullName evidence="3">Lipoprotein</fullName>
    </recommendedName>
</protein>
<proteinExistence type="predicted"/>
<dbReference type="Proteomes" id="UP001057498">
    <property type="component" value="Chromosome"/>
</dbReference>
<dbReference type="PROSITE" id="PS51257">
    <property type="entry name" value="PROKAR_LIPOPROTEIN"/>
    <property type="match status" value="1"/>
</dbReference>
<reference evidence="1" key="1">
    <citation type="submission" date="2022-04" db="EMBL/GenBank/DDBJ databases">
        <title>Whole genome sequence of Sphaerotilus sp. FB-5.</title>
        <authorList>
            <person name="Takeda M."/>
            <person name="Narihara S."/>
            <person name="Akimoto M."/>
            <person name="Akimoto R."/>
            <person name="Nishiyashiki S."/>
            <person name="Murakami T."/>
        </authorList>
    </citation>
    <scope>NUCLEOTIDE SEQUENCE</scope>
    <source>
        <strain evidence="1">FB-5</strain>
    </source>
</reference>